<evidence type="ECO:0000256" key="1">
    <source>
        <dbReference type="ARBA" id="ARBA00022908"/>
    </source>
</evidence>
<dbReference type="InterPro" id="IPR006119">
    <property type="entry name" value="Resolv_N"/>
</dbReference>
<dbReference type="PANTHER" id="PTHR30461:SF2">
    <property type="entry name" value="SERINE RECOMBINASE PINE-RELATED"/>
    <property type="match status" value="1"/>
</dbReference>
<keyword evidence="3" id="KW-0233">DNA recombination</keyword>
<dbReference type="InterPro" id="IPR006118">
    <property type="entry name" value="Recombinase_CS"/>
</dbReference>
<dbReference type="AlphaFoldDB" id="A0A9C7PTI2"/>
<comment type="caution">
    <text evidence="6">The sequence shown here is derived from an EMBL/GenBank/DDBJ whole genome shotgun (WGS) entry which is preliminary data.</text>
</comment>
<evidence type="ECO:0000259" key="5">
    <source>
        <dbReference type="PROSITE" id="PS51736"/>
    </source>
</evidence>
<evidence type="ECO:0000256" key="3">
    <source>
        <dbReference type="ARBA" id="ARBA00023172"/>
    </source>
</evidence>
<dbReference type="Gene3D" id="3.40.50.1390">
    <property type="entry name" value="Resolvase, N-terminal catalytic domain"/>
    <property type="match status" value="1"/>
</dbReference>
<dbReference type="Pfam" id="PF00239">
    <property type="entry name" value="Resolvase"/>
    <property type="match status" value="1"/>
</dbReference>
<dbReference type="InterPro" id="IPR036162">
    <property type="entry name" value="Resolvase-like_N_sf"/>
</dbReference>
<keyword evidence="7" id="KW-1185">Reference proteome</keyword>
<evidence type="ECO:0000256" key="4">
    <source>
        <dbReference type="SAM" id="MobiDB-lite"/>
    </source>
</evidence>
<reference evidence="6" key="2">
    <citation type="submission" date="2022-01" db="EMBL/GenBank/DDBJ databases">
        <authorList>
            <person name="Hirooka S."/>
            <person name="Miyagishima S.Y."/>
        </authorList>
    </citation>
    <scope>NUCLEOTIDE SEQUENCE</scope>
    <source>
        <strain evidence="6">NBRC 102759</strain>
    </source>
</reference>
<dbReference type="SUPFAM" id="SSF53041">
    <property type="entry name" value="Resolvase-like"/>
    <property type="match status" value="1"/>
</dbReference>
<dbReference type="PANTHER" id="PTHR30461">
    <property type="entry name" value="DNA-INVERTASE FROM LAMBDOID PROPHAGE"/>
    <property type="match status" value="1"/>
</dbReference>
<dbReference type="Proteomes" id="UP001061958">
    <property type="component" value="Unassembled WGS sequence"/>
</dbReference>
<dbReference type="GO" id="GO:0003677">
    <property type="term" value="F:DNA binding"/>
    <property type="evidence" value="ECO:0007669"/>
    <property type="project" value="UniProtKB-KW"/>
</dbReference>
<dbReference type="PROSITE" id="PS00398">
    <property type="entry name" value="RECOMBINASES_2"/>
    <property type="match status" value="1"/>
</dbReference>
<evidence type="ECO:0000256" key="2">
    <source>
        <dbReference type="ARBA" id="ARBA00023125"/>
    </source>
</evidence>
<accession>A0A9C7PTI2</accession>
<gene>
    <name evidence="6" type="ORF">GpartN1_g1945.t1</name>
</gene>
<dbReference type="GO" id="GO:0000150">
    <property type="term" value="F:DNA strand exchange activity"/>
    <property type="evidence" value="ECO:0007669"/>
    <property type="project" value="InterPro"/>
</dbReference>
<dbReference type="CDD" id="cd03768">
    <property type="entry name" value="SR_ResInv"/>
    <property type="match status" value="1"/>
</dbReference>
<sequence>MNSTEIQKIHAYCRISTNEYKQSFERQEEVISRYLEEHYKDIPRETHKECISGVKEKRPFLEKIVNDLKPGDLFVVSDLDRIARSVFHLLTISKKIEENGAFLLVVNRPELNTATPSGKFMFTLLSAVAEFEHSIILQRAQEGLRAARLRGVKAGPSRRLKPRAILKIAEEMKNPSTVVAELARVHGVSAGTIYRYVHNDGTLTEKGFDVVREEYPNFKRETSAAGMKQPTRRHKKEDLSHLPKKAKKQKTPKTLSIS</sequence>
<protein>
    <recommendedName>
        <fullName evidence="5">Resolvase/invertase-type recombinase catalytic domain-containing protein</fullName>
    </recommendedName>
</protein>
<dbReference type="OrthoDB" id="6376748at2759"/>
<feature type="compositionally biased region" description="Basic residues" evidence="4">
    <location>
        <begin position="242"/>
        <end position="251"/>
    </location>
</feature>
<organism evidence="6 7">
    <name type="scientific">Galdieria partita</name>
    <dbReference type="NCBI Taxonomy" id="83374"/>
    <lineage>
        <taxon>Eukaryota</taxon>
        <taxon>Rhodophyta</taxon>
        <taxon>Bangiophyceae</taxon>
        <taxon>Galdieriales</taxon>
        <taxon>Galdieriaceae</taxon>
        <taxon>Galdieria</taxon>
    </lineage>
</organism>
<dbReference type="InterPro" id="IPR050639">
    <property type="entry name" value="SSR_resolvase"/>
</dbReference>
<dbReference type="GO" id="GO:0015074">
    <property type="term" value="P:DNA integration"/>
    <property type="evidence" value="ECO:0007669"/>
    <property type="project" value="UniProtKB-KW"/>
</dbReference>
<evidence type="ECO:0000313" key="7">
    <source>
        <dbReference type="Proteomes" id="UP001061958"/>
    </source>
</evidence>
<feature type="domain" description="Resolvase/invertase-type recombinase catalytic" evidence="5">
    <location>
        <begin position="8"/>
        <end position="151"/>
    </location>
</feature>
<dbReference type="EMBL" id="BQMJ01000013">
    <property type="protein sequence ID" value="GJQ10154.1"/>
    <property type="molecule type" value="Genomic_DNA"/>
</dbReference>
<evidence type="ECO:0000313" key="6">
    <source>
        <dbReference type="EMBL" id="GJQ10154.1"/>
    </source>
</evidence>
<name>A0A9C7PTI2_9RHOD</name>
<reference evidence="6" key="1">
    <citation type="journal article" date="2022" name="Proc. Natl. Acad. Sci. U.S.A.">
        <title>Life cycle and functional genomics of the unicellular red alga Galdieria for elucidating algal and plant evolution and industrial use.</title>
        <authorList>
            <person name="Hirooka S."/>
            <person name="Itabashi T."/>
            <person name="Ichinose T.M."/>
            <person name="Onuma R."/>
            <person name="Fujiwara T."/>
            <person name="Yamashita S."/>
            <person name="Jong L.W."/>
            <person name="Tomita R."/>
            <person name="Iwane A.H."/>
            <person name="Miyagishima S.Y."/>
        </authorList>
    </citation>
    <scope>NUCLEOTIDE SEQUENCE</scope>
    <source>
        <strain evidence="6">NBRC 102759</strain>
    </source>
</reference>
<dbReference type="SMART" id="SM00857">
    <property type="entry name" value="Resolvase"/>
    <property type="match status" value="1"/>
</dbReference>
<feature type="region of interest" description="Disordered" evidence="4">
    <location>
        <begin position="219"/>
        <end position="258"/>
    </location>
</feature>
<dbReference type="PROSITE" id="PS51736">
    <property type="entry name" value="RECOMBINASES_3"/>
    <property type="match status" value="1"/>
</dbReference>
<keyword evidence="2" id="KW-0238">DNA-binding</keyword>
<keyword evidence="1" id="KW-0229">DNA integration</keyword>
<proteinExistence type="predicted"/>